<protein>
    <recommendedName>
        <fullName evidence="5">Death domain-containing protein</fullName>
    </recommendedName>
</protein>
<gene>
    <name evidence="3" type="ORF">CALMAC_LOCUS2145</name>
</gene>
<accession>A0A653BLZ1</accession>
<proteinExistence type="predicted"/>
<keyword evidence="1" id="KW-0812">Transmembrane</keyword>
<name>A0A653BLZ1_CALMS</name>
<evidence type="ECO:0008006" key="5">
    <source>
        <dbReference type="Google" id="ProtNLM"/>
    </source>
</evidence>
<dbReference type="Proteomes" id="UP000410492">
    <property type="component" value="Unassembled WGS sequence"/>
</dbReference>
<evidence type="ECO:0000313" key="3">
    <source>
        <dbReference type="EMBL" id="VEN36582.1"/>
    </source>
</evidence>
<dbReference type="OrthoDB" id="6066069at2759"/>
<evidence type="ECO:0000256" key="1">
    <source>
        <dbReference type="SAM" id="Phobius"/>
    </source>
</evidence>
<keyword evidence="1" id="KW-0472">Membrane</keyword>
<keyword evidence="1" id="KW-1133">Transmembrane helix</keyword>
<feature type="signal peptide" evidence="2">
    <location>
        <begin position="1"/>
        <end position="17"/>
    </location>
</feature>
<dbReference type="AlphaFoldDB" id="A0A653BLZ1"/>
<feature type="chain" id="PRO_5024884593" description="Death domain-containing protein" evidence="2">
    <location>
        <begin position="18"/>
        <end position="258"/>
    </location>
</feature>
<sequence>MFIIKVMLLLHLGLTYYCTIDINAVELQYLADHLTEEECRRLVAAAHFKSYEVPNPLDQAERKIPKDLSCIDLLHHWNSNKDEGKGETHEALEHRLRQLGKTELADWLGKTVFRELGRDLNRSFEYDFTETTTAVIINSTAEFYLNMGSLQAIVEGERPTWTPLDTIVSVTIVGIVLLFTGLCCIAIIRARRKKKERYLAKRDEERKKKTDGITEKIRKSEETTVYSVLETTSGSESEDRFDILRENTKICQIASLIN</sequence>
<evidence type="ECO:0000313" key="4">
    <source>
        <dbReference type="Proteomes" id="UP000410492"/>
    </source>
</evidence>
<feature type="transmembrane region" description="Helical" evidence="1">
    <location>
        <begin position="167"/>
        <end position="188"/>
    </location>
</feature>
<keyword evidence="4" id="KW-1185">Reference proteome</keyword>
<organism evidence="3 4">
    <name type="scientific">Callosobruchus maculatus</name>
    <name type="common">Southern cowpea weevil</name>
    <name type="synonym">Pulse bruchid</name>
    <dbReference type="NCBI Taxonomy" id="64391"/>
    <lineage>
        <taxon>Eukaryota</taxon>
        <taxon>Metazoa</taxon>
        <taxon>Ecdysozoa</taxon>
        <taxon>Arthropoda</taxon>
        <taxon>Hexapoda</taxon>
        <taxon>Insecta</taxon>
        <taxon>Pterygota</taxon>
        <taxon>Neoptera</taxon>
        <taxon>Endopterygota</taxon>
        <taxon>Coleoptera</taxon>
        <taxon>Polyphaga</taxon>
        <taxon>Cucujiformia</taxon>
        <taxon>Chrysomeloidea</taxon>
        <taxon>Chrysomelidae</taxon>
        <taxon>Bruchinae</taxon>
        <taxon>Bruchini</taxon>
        <taxon>Callosobruchus</taxon>
    </lineage>
</organism>
<keyword evidence="2" id="KW-0732">Signal</keyword>
<evidence type="ECO:0000256" key="2">
    <source>
        <dbReference type="SAM" id="SignalP"/>
    </source>
</evidence>
<dbReference type="EMBL" id="CAACVG010002534">
    <property type="protein sequence ID" value="VEN36582.1"/>
    <property type="molecule type" value="Genomic_DNA"/>
</dbReference>
<reference evidence="3 4" key="1">
    <citation type="submission" date="2019-01" db="EMBL/GenBank/DDBJ databases">
        <authorList>
            <person name="Sayadi A."/>
        </authorList>
    </citation>
    <scope>NUCLEOTIDE SEQUENCE [LARGE SCALE GENOMIC DNA]</scope>
</reference>